<keyword evidence="3" id="KW-0687">Ribonucleoprotein</keyword>
<name>A0A133VHE3_9EURY</name>
<evidence type="ECO:0000256" key="6">
    <source>
        <dbReference type="SAM" id="MobiDB-lite"/>
    </source>
</evidence>
<evidence type="ECO:0000256" key="5">
    <source>
        <dbReference type="ARBA" id="ARBA00035377"/>
    </source>
</evidence>
<dbReference type="GO" id="GO:0003735">
    <property type="term" value="F:structural constituent of ribosome"/>
    <property type="evidence" value="ECO:0007669"/>
    <property type="project" value="InterPro"/>
</dbReference>
<feature type="compositionally biased region" description="Basic and acidic residues" evidence="6">
    <location>
        <begin position="16"/>
        <end position="31"/>
    </location>
</feature>
<comment type="caution">
    <text evidence="7">The sequence shown here is derived from an EMBL/GenBank/DDBJ whole genome shotgun (WGS) entry which is preliminary data.</text>
</comment>
<keyword evidence="8" id="KW-1185">Reference proteome</keyword>
<evidence type="ECO:0000256" key="4">
    <source>
        <dbReference type="ARBA" id="ARBA00035229"/>
    </source>
</evidence>
<sequence length="124" mass="14249">MVKNKFERQGSSTYKRVKDSWRKPKGGDSKMRKGKKGHPKLVKIGRRKPKSERGLHPSGFREVLVHNPQELEGINPEKEAIKMASDVGKRKRKEIIGKAKEEGIKVLNERRDKSEFRNSEENGS</sequence>
<evidence type="ECO:0000256" key="1">
    <source>
        <dbReference type="ARBA" id="ARBA00008431"/>
    </source>
</evidence>
<evidence type="ECO:0000256" key="3">
    <source>
        <dbReference type="ARBA" id="ARBA00023274"/>
    </source>
</evidence>
<dbReference type="InterPro" id="IPR023654">
    <property type="entry name" value="Ribosomal_eL32_arc"/>
</dbReference>
<gene>
    <name evidence="7" type="ORF">AKJ51_04660</name>
</gene>
<proteinExistence type="inferred from homology"/>
<dbReference type="PANTHER" id="PTHR23413">
    <property type="entry name" value="60S RIBOSOMAL PROTEIN L32 AND DNA-DIRECTED RNA POLYMERASE II, SUBUNIT N"/>
    <property type="match status" value="1"/>
</dbReference>
<dbReference type="Proteomes" id="UP000070263">
    <property type="component" value="Unassembled WGS sequence"/>
</dbReference>
<organism evidence="7 8">
    <name type="scientific">candidate division MSBL1 archaeon SCGC-AAA382A20</name>
    <dbReference type="NCBI Taxonomy" id="1698280"/>
    <lineage>
        <taxon>Archaea</taxon>
        <taxon>Methanobacteriati</taxon>
        <taxon>Methanobacteriota</taxon>
        <taxon>candidate division MSBL1</taxon>
    </lineage>
</organism>
<dbReference type="NCBIfam" id="NF006332">
    <property type="entry name" value="PRK08562.1"/>
    <property type="match status" value="1"/>
</dbReference>
<dbReference type="CDD" id="cd00513">
    <property type="entry name" value="Ribosomal_L32_L32e"/>
    <property type="match status" value="1"/>
</dbReference>
<protein>
    <recommendedName>
        <fullName evidence="4">Large ribosomal subunit protein eL32</fullName>
    </recommendedName>
    <alternativeName>
        <fullName evidence="5">50S ribosomal protein L32e</fullName>
    </alternativeName>
</protein>
<dbReference type="PANTHER" id="PTHR23413:SF1">
    <property type="entry name" value="RIBOSOMAL PROTEIN L32"/>
    <property type="match status" value="1"/>
</dbReference>
<dbReference type="Pfam" id="PF01655">
    <property type="entry name" value="Ribosomal_L32e"/>
    <property type="match status" value="1"/>
</dbReference>
<dbReference type="EMBL" id="LHYE01000074">
    <property type="protein sequence ID" value="KXB05840.1"/>
    <property type="molecule type" value="Genomic_DNA"/>
</dbReference>
<comment type="similarity">
    <text evidence="1">Belongs to the eukaryotic ribosomal protein eL32 family.</text>
</comment>
<evidence type="ECO:0000313" key="7">
    <source>
        <dbReference type="EMBL" id="KXB05840.1"/>
    </source>
</evidence>
<keyword evidence="2" id="KW-0689">Ribosomal protein</keyword>
<dbReference type="AlphaFoldDB" id="A0A133VHE3"/>
<dbReference type="InterPro" id="IPR001515">
    <property type="entry name" value="Ribosomal_eL32"/>
</dbReference>
<dbReference type="GO" id="GO:0006412">
    <property type="term" value="P:translation"/>
    <property type="evidence" value="ECO:0007669"/>
    <property type="project" value="InterPro"/>
</dbReference>
<dbReference type="SUPFAM" id="SSF52042">
    <property type="entry name" value="Ribosomal protein L32e"/>
    <property type="match status" value="1"/>
</dbReference>
<accession>A0A133VHE3</accession>
<dbReference type="SMART" id="SM01393">
    <property type="entry name" value="Ribosomal_L32e"/>
    <property type="match status" value="1"/>
</dbReference>
<dbReference type="InterPro" id="IPR036351">
    <property type="entry name" value="Ribosomal_eL32_sf"/>
</dbReference>
<evidence type="ECO:0000313" key="8">
    <source>
        <dbReference type="Proteomes" id="UP000070263"/>
    </source>
</evidence>
<dbReference type="GO" id="GO:0022625">
    <property type="term" value="C:cytosolic large ribosomal subunit"/>
    <property type="evidence" value="ECO:0007669"/>
    <property type="project" value="TreeGrafter"/>
</dbReference>
<feature type="region of interest" description="Disordered" evidence="6">
    <location>
        <begin position="1"/>
        <end position="39"/>
    </location>
</feature>
<evidence type="ECO:0000256" key="2">
    <source>
        <dbReference type="ARBA" id="ARBA00022980"/>
    </source>
</evidence>
<reference evidence="7 8" key="1">
    <citation type="journal article" date="2016" name="Sci. Rep.">
        <title>Metabolic traits of an uncultured archaeal lineage -MSBL1- from brine pools of the Red Sea.</title>
        <authorList>
            <person name="Mwirichia R."/>
            <person name="Alam I."/>
            <person name="Rashid M."/>
            <person name="Vinu M."/>
            <person name="Ba-Alawi W."/>
            <person name="Anthony Kamau A."/>
            <person name="Kamanda Ngugi D."/>
            <person name="Goker M."/>
            <person name="Klenk H.P."/>
            <person name="Bajic V."/>
            <person name="Stingl U."/>
        </authorList>
    </citation>
    <scope>NUCLEOTIDE SEQUENCE [LARGE SCALE GENOMIC DNA]</scope>
    <source>
        <strain evidence="7">SCGC-AAA382A20</strain>
    </source>
</reference>